<dbReference type="Pfam" id="PF13302">
    <property type="entry name" value="Acetyltransf_3"/>
    <property type="match status" value="1"/>
</dbReference>
<keyword evidence="2" id="KW-0808">Transferase</keyword>
<name>A0A553UUN2_9DEIO</name>
<dbReference type="InterPro" id="IPR000182">
    <property type="entry name" value="GNAT_dom"/>
</dbReference>
<dbReference type="OrthoDB" id="9795206at2"/>
<dbReference type="GO" id="GO:0016747">
    <property type="term" value="F:acyltransferase activity, transferring groups other than amino-acyl groups"/>
    <property type="evidence" value="ECO:0007669"/>
    <property type="project" value="InterPro"/>
</dbReference>
<dbReference type="EMBL" id="VKDB01000012">
    <property type="protein sequence ID" value="TSA83875.1"/>
    <property type="molecule type" value="Genomic_DNA"/>
</dbReference>
<evidence type="ECO:0000313" key="2">
    <source>
        <dbReference type="EMBL" id="TSA83875.1"/>
    </source>
</evidence>
<evidence type="ECO:0000313" key="3">
    <source>
        <dbReference type="Proteomes" id="UP000316092"/>
    </source>
</evidence>
<protein>
    <submittedName>
        <fullName evidence="2">GNAT family N-acetyltransferase</fullName>
    </submittedName>
</protein>
<proteinExistence type="predicted"/>
<dbReference type="SUPFAM" id="SSF55729">
    <property type="entry name" value="Acyl-CoA N-acyltransferases (Nat)"/>
    <property type="match status" value="1"/>
</dbReference>
<dbReference type="Proteomes" id="UP000316092">
    <property type="component" value="Unassembled WGS sequence"/>
</dbReference>
<dbReference type="PANTHER" id="PTHR43415">
    <property type="entry name" value="SPERMIDINE N(1)-ACETYLTRANSFERASE"/>
    <property type="match status" value="1"/>
</dbReference>
<dbReference type="AlphaFoldDB" id="A0A553UUN2"/>
<dbReference type="PANTHER" id="PTHR43415:SF4">
    <property type="entry name" value="N-ACETYLTRANSFERASE DOMAIN-CONTAINING PROTEIN"/>
    <property type="match status" value="1"/>
</dbReference>
<dbReference type="RefSeq" id="WP_143721008.1">
    <property type="nucleotide sequence ID" value="NZ_VKDB01000012.1"/>
</dbReference>
<reference evidence="2 3" key="1">
    <citation type="submission" date="2019-07" db="EMBL/GenBank/DDBJ databases">
        <title>Deinococcus detaillus sp. nov., isolated from humus soil in Antarctica.</title>
        <authorList>
            <person name="Zhang K."/>
        </authorList>
    </citation>
    <scope>NUCLEOTIDE SEQUENCE [LARGE SCALE GENOMIC DNA]</scope>
    <source>
        <strain evidence="2 3">H1</strain>
    </source>
</reference>
<comment type="caution">
    <text evidence="2">The sequence shown here is derived from an EMBL/GenBank/DDBJ whole genome shotgun (WGS) entry which is preliminary data.</text>
</comment>
<organism evidence="2 3">
    <name type="scientific">Deinococcus detaillensis</name>
    <dbReference type="NCBI Taxonomy" id="2592048"/>
    <lineage>
        <taxon>Bacteria</taxon>
        <taxon>Thermotogati</taxon>
        <taxon>Deinococcota</taxon>
        <taxon>Deinococci</taxon>
        <taxon>Deinococcales</taxon>
        <taxon>Deinococcaceae</taxon>
        <taxon>Deinococcus</taxon>
    </lineage>
</organism>
<dbReference type="Gene3D" id="3.40.630.30">
    <property type="match status" value="1"/>
</dbReference>
<evidence type="ECO:0000259" key="1">
    <source>
        <dbReference type="PROSITE" id="PS51186"/>
    </source>
</evidence>
<accession>A0A553UUN2</accession>
<dbReference type="PROSITE" id="PS51186">
    <property type="entry name" value="GNAT"/>
    <property type="match status" value="1"/>
</dbReference>
<sequence>MARPPSTPLPLTLRPQTAREALLLSLWLTDPAAEWRQWDAPYLLPAPDGHREEAEDGEADQSHHERLIFVGEQAVGLVTRTPEAPSSGGWWELGILIYDPQHWGGGFGTRALRDWTALTFQETGAHVLTLSTWSGNARMIRAATRVGYAECARVREARLWQGKRYASVRLDLLRREWEESLKFGGGEQA</sequence>
<dbReference type="InterPro" id="IPR016181">
    <property type="entry name" value="Acyl_CoA_acyltransferase"/>
</dbReference>
<gene>
    <name evidence="2" type="ORF">FNU79_11665</name>
</gene>
<feature type="domain" description="N-acetyltransferase" evidence="1">
    <location>
        <begin position="22"/>
        <end position="171"/>
    </location>
</feature>
<keyword evidence="3" id="KW-1185">Reference proteome</keyword>